<sequence length="59" mass="6746">MQIVIRVNHKIYRPDKTLLIIIQGNQPGLIDIYRAVNPVCLLHTFNFGANLYPLAVKTQ</sequence>
<reference evidence="1" key="1">
    <citation type="submission" date="2019-08" db="EMBL/GenBank/DDBJ databases">
        <authorList>
            <person name="Kucharzyk K."/>
            <person name="Murdoch R.W."/>
            <person name="Higgins S."/>
            <person name="Loffler F."/>
        </authorList>
    </citation>
    <scope>NUCLEOTIDE SEQUENCE</scope>
</reference>
<dbReference type="AlphaFoldDB" id="A0A645BDC5"/>
<evidence type="ECO:0000313" key="1">
    <source>
        <dbReference type="EMBL" id="MPM61183.1"/>
    </source>
</evidence>
<accession>A0A645BDC5</accession>
<organism evidence="1">
    <name type="scientific">bioreactor metagenome</name>
    <dbReference type="NCBI Taxonomy" id="1076179"/>
    <lineage>
        <taxon>unclassified sequences</taxon>
        <taxon>metagenomes</taxon>
        <taxon>ecological metagenomes</taxon>
    </lineage>
</organism>
<proteinExistence type="predicted"/>
<protein>
    <submittedName>
        <fullName evidence="1">Uncharacterized protein</fullName>
    </submittedName>
</protein>
<name>A0A645BDC5_9ZZZZ</name>
<dbReference type="EMBL" id="VSSQ01018200">
    <property type="protein sequence ID" value="MPM61183.1"/>
    <property type="molecule type" value="Genomic_DNA"/>
</dbReference>
<gene>
    <name evidence="1" type="ORF">SDC9_108039</name>
</gene>
<comment type="caution">
    <text evidence="1">The sequence shown here is derived from an EMBL/GenBank/DDBJ whole genome shotgun (WGS) entry which is preliminary data.</text>
</comment>